<gene>
    <name evidence="14" type="ORF">SK128_024993</name>
</gene>
<dbReference type="Proteomes" id="UP001381693">
    <property type="component" value="Unassembled WGS sequence"/>
</dbReference>
<dbReference type="GO" id="GO:0005634">
    <property type="term" value="C:nucleus"/>
    <property type="evidence" value="ECO:0007669"/>
    <property type="project" value="UniProtKB-SubCell"/>
</dbReference>
<evidence type="ECO:0000256" key="10">
    <source>
        <dbReference type="ARBA" id="ARBA00023242"/>
    </source>
</evidence>
<dbReference type="FunFam" id="3.30.160.60:FF:000075">
    <property type="entry name" value="Putative zinc finger protein 536"/>
    <property type="match status" value="1"/>
</dbReference>
<evidence type="ECO:0000256" key="11">
    <source>
        <dbReference type="ARBA" id="ARBA00037948"/>
    </source>
</evidence>
<organism evidence="14 15">
    <name type="scientific">Halocaridina rubra</name>
    <name type="common">Hawaiian red shrimp</name>
    <dbReference type="NCBI Taxonomy" id="373956"/>
    <lineage>
        <taxon>Eukaryota</taxon>
        <taxon>Metazoa</taxon>
        <taxon>Ecdysozoa</taxon>
        <taxon>Arthropoda</taxon>
        <taxon>Crustacea</taxon>
        <taxon>Multicrustacea</taxon>
        <taxon>Malacostraca</taxon>
        <taxon>Eumalacostraca</taxon>
        <taxon>Eucarida</taxon>
        <taxon>Decapoda</taxon>
        <taxon>Pleocyemata</taxon>
        <taxon>Caridea</taxon>
        <taxon>Atyoidea</taxon>
        <taxon>Atyidae</taxon>
        <taxon>Halocaridina</taxon>
    </lineage>
</organism>
<protein>
    <recommendedName>
        <fullName evidence="13">C2H2-type domain-containing protein</fullName>
    </recommendedName>
</protein>
<evidence type="ECO:0000256" key="3">
    <source>
        <dbReference type="ARBA" id="ARBA00022723"/>
    </source>
</evidence>
<evidence type="ECO:0000256" key="6">
    <source>
        <dbReference type="ARBA" id="ARBA00022833"/>
    </source>
</evidence>
<keyword evidence="15" id="KW-1185">Reference proteome</keyword>
<dbReference type="GO" id="GO:0000978">
    <property type="term" value="F:RNA polymerase II cis-regulatory region sequence-specific DNA binding"/>
    <property type="evidence" value="ECO:0007669"/>
    <property type="project" value="TreeGrafter"/>
</dbReference>
<dbReference type="PROSITE" id="PS50157">
    <property type="entry name" value="ZINC_FINGER_C2H2_2"/>
    <property type="match status" value="2"/>
</dbReference>
<comment type="similarity">
    <text evidence="11">Belongs to the snail C2H2-type zinc-finger protein family.</text>
</comment>
<comment type="caution">
    <text evidence="14">The sequence shown here is derived from an EMBL/GenBank/DDBJ whole genome shotgun (WGS) entry which is preliminary data.</text>
</comment>
<keyword evidence="9" id="KW-0804">Transcription</keyword>
<keyword evidence="7" id="KW-0805">Transcription regulation</keyword>
<dbReference type="InterPro" id="IPR036236">
    <property type="entry name" value="Znf_C2H2_sf"/>
</dbReference>
<dbReference type="InterPro" id="IPR050527">
    <property type="entry name" value="Snail/Krueppel_Znf"/>
</dbReference>
<dbReference type="AlphaFoldDB" id="A0AAN8XBT2"/>
<dbReference type="PANTHER" id="PTHR24388:SF43">
    <property type="entry name" value="ZINC FINGER PROTEIN 513"/>
    <property type="match status" value="1"/>
</dbReference>
<reference evidence="14 15" key="1">
    <citation type="submission" date="2023-11" db="EMBL/GenBank/DDBJ databases">
        <title>Halocaridina rubra genome assembly.</title>
        <authorList>
            <person name="Smith C."/>
        </authorList>
    </citation>
    <scope>NUCLEOTIDE SEQUENCE [LARGE SCALE GENOMIC DNA]</scope>
    <source>
        <strain evidence="14">EP-1</strain>
        <tissue evidence="14">Whole</tissue>
    </source>
</reference>
<keyword evidence="3" id="KW-0479">Metal-binding</keyword>
<dbReference type="SMART" id="SM00355">
    <property type="entry name" value="ZnF_C2H2"/>
    <property type="match status" value="3"/>
</dbReference>
<dbReference type="Pfam" id="PF00096">
    <property type="entry name" value="zf-C2H2"/>
    <property type="match status" value="2"/>
</dbReference>
<evidence type="ECO:0000256" key="8">
    <source>
        <dbReference type="ARBA" id="ARBA00023125"/>
    </source>
</evidence>
<keyword evidence="4" id="KW-0677">Repeat</keyword>
<evidence type="ECO:0000256" key="7">
    <source>
        <dbReference type="ARBA" id="ARBA00023015"/>
    </source>
</evidence>
<name>A0AAN8XBT2_HALRR</name>
<dbReference type="GO" id="GO:0008270">
    <property type="term" value="F:zinc ion binding"/>
    <property type="evidence" value="ECO:0007669"/>
    <property type="project" value="UniProtKB-KW"/>
</dbReference>
<evidence type="ECO:0000256" key="4">
    <source>
        <dbReference type="ARBA" id="ARBA00022737"/>
    </source>
</evidence>
<dbReference type="GO" id="GO:0000981">
    <property type="term" value="F:DNA-binding transcription factor activity, RNA polymerase II-specific"/>
    <property type="evidence" value="ECO:0007669"/>
    <property type="project" value="TreeGrafter"/>
</dbReference>
<dbReference type="SUPFAM" id="SSF57667">
    <property type="entry name" value="beta-beta-alpha zinc fingers"/>
    <property type="match status" value="2"/>
</dbReference>
<evidence type="ECO:0000256" key="5">
    <source>
        <dbReference type="ARBA" id="ARBA00022771"/>
    </source>
</evidence>
<proteinExistence type="inferred from homology"/>
<dbReference type="Gene3D" id="3.30.160.60">
    <property type="entry name" value="Classic Zinc Finger"/>
    <property type="match status" value="3"/>
</dbReference>
<accession>A0AAN8XBT2</accession>
<feature type="domain" description="C2H2-type" evidence="13">
    <location>
        <begin position="21"/>
        <end position="48"/>
    </location>
</feature>
<evidence type="ECO:0000313" key="15">
    <source>
        <dbReference type="Proteomes" id="UP001381693"/>
    </source>
</evidence>
<comment type="similarity">
    <text evidence="2">Belongs to the krueppel C2H2-type zinc-finger protein family.</text>
</comment>
<dbReference type="FunFam" id="3.30.160.60:FF:002343">
    <property type="entry name" value="Zinc finger protein 33A"/>
    <property type="match status" value="1"/>
</dbReference>
<comment type="subcellular location">
    <subcellularLocation>
        <location evidence="1">Nucleus</location>
    </subcellularLocation>
</comment>
<dbReference type="InterPro" id="IPR013087">
    <property type="entry name" value="Znf_C2H2_type"/>
</dbReference>
<evidence type="ECO:0000259" key="13">
    <source>
        <dbReference type="PROSITE" id="PS50157"/>
    </source>
</evidence>
<evidence type="ECO:0000313" key="14">
    <source>
        <dbReference type="EMBL" id="KAK7076010.1"/>
    </source>
</evidence>
<keyword evidence="10" id="KW-0539">Nucleus</keyword>
<evidence type="ECO:0000256" key="2">
    <source>
        <dbReference type="ARBA" id="ARBA00006991"/>
    </source>
</evidence>
<keyword evidence="6" id="KW-0862">Zinc</keyword>
<keyword evidence="8" id="KW-0238">DNA-binding</keyword>
<feature type="domain" description="C2H2-type" evidence="13">
    <location>
        <begin position="49"/>
        <end position="76"/>
    </location>
</feature>
<evidence type="ECO:0000256" key="1">
    <source>
        <dbReference type="ARBA" id="ARBA00004123"/>
    </source>
</evidence>
<keyword evidence="5 12" id="KW-0863">Zinc-finger</keyword>
<dbReference type="EMBL" id="JAXCGZ010009920">
    <property type="protein sequence ID" value="KAK7076010.1"/>
    <property type="molecule type" value="Genomic_DNA"/>
</dbReference>
<sequence>VKPCITTGLAGDNQKAKRKKRMCPFCSYSSSIKTNLDNHIRTHTGEKPFACPRCPYRSAQRYDVKKHYRIHTREKPFACPHCPHRTSQKSNLVAHVLTHGHLTFSSRY</sequence>
<evidence type="ECO:0000256" key="9">
    <source>
        <dbReference type="ARBA" id="ARBA00023163"/>
    </source>
</evidence>
<dbReference type="PANTHER" id="PTHR24388">
    <property type="entry name" value="ZINC FINGER PROTEIN"/>
    <property type="match status" value="1"/>
</dbReference>
<feature type="non-terminal residue" evidence="14">
    <location>
        <position position="1"/>
    </location>
</feature>
<evidence type="ECO:0000256" key="12">
    <source>
        <dbReference type="PROSITE-ProRule" id="PRU00042"/>
    </source>
</evidence>